<evidence type="ECO:0000256" key="1">
    <source>
        <dbReference type="SAM" id="Phobius"/>
    </source>
</evidence>
<comment type="caution">
    <text evidence="2">The sequence shown here is derived from an EMBL/GenBank/DDBJ whole genome shotgun (WGS) entry which is preliminary data.</text>
</comment>
<evidence type="ECO:0000313" key="2">
    <source>
        <dbReference type="EMBL" id="PKI69420.1"/>
    </source>
</evidence>
<protein>
    <submittedName>
        <fullName evidence="2">Uncharacterized protein</fullName>
    </submittedName>
</protein>
<organism evidence="2 3">
    <name type="scientific">Punica granatum</name>
    <name type="common">Pomegranate</name>
    <dbReference type="NCBI Taxonomy" id="22663"/>
    <lineage>
        <taxon>Eukaryota</taxon>
        <taxon>Viridiplantae</taxon>
        <taxon>Streptophyta</taxon>
        <taxon>Embryophyta</taxon>
        <taxon>Tracheophyta</taxon>
        <taxon>Spermatophyta</taxon>
        <taxon>Magnoliopsida</taxon>
        <taxon>eudicotyledons</taxon>
        <taxon>Gunneridae</taxon>
        <taxon>Pentapetalae</taxon>
        <taxon>rosids</taxon>
        <taxon>malvids</taxon>
        <taxon>Myrtales</taxon>
        <taxon>Lythraceae</taxon>
        <taxon>Punica</taxon>
    </lineage>
</organism>
<proteinExistence type="predicted"/>
<gene>
    <name evidence="2" type="ORF">CRG98_010218</name>
</gene>
<evidence type="ECO:0000313" key="3">
    <source>
        <dbReference type="Proteomes" id="UP000233551"/>
    </source>
</evidence>
<sequence length="91" mass="9968">MGCGSSFFIDETHPHKSSTTLIRRRRRLPQSEVVIGIEASTLKNRENLQIEESPNSDGWSHVTLVITLLIGVIGALPLIRVVGALCGLDFV</sequence>
<keyword evidence="1" id="KW-1133">Transmembrane helix</keyword>
<keyword evidence="1" id="KW-0812">Transmembrane</keyword>
<dbReference type="AlphaFoldDB" id="A0A2I0KM57"/>
<feature type="transmembrane region" description="Helical" evidence="1">
    <location>
        <begin position="62"/>
        <end position="88"/>
    </location>
</feature>
<keyword evidence="3" id="KW-1185">Reference proteome</keyword>
<accession>A0A2I0KM57</accession>
<keyword evidence="1" id="KW-0472">Membrane</keyword>
<reference evidence="2 3" key="1">
    <citation type="submission" date="2017-11" db="EMBL/GenBank/DDBJ databases">
        <title>De-novo sequencing of pomegranate (Punica granatum L.) genome.</title>
        <authorList>
            <person name="Akparov Z."/>
            <person name="Amiraslanov A."/>
            <person name="Hajiyeva S."/>
            <person name="Abbasov M."/>
            <person name="Kaur K."/>
            <person name="Hamwieh A."/>
            <person name="Solovyev V."/>
            <person name="Salamov A."/>
            <person name="Braich B."/>
            <person name="Kosarev P."/>
            <person name="Mahmoud A."/>
            <person name="Hajiyev E."/>
            <person name="Babayeva S."/>
            <person name="Izzatullayeva V."/>
            <person name="Mammadov A."/>
            <person name="Mammadov A."/>
            <person name="Sharifova S."/>
            <person name="Ojaghi J."/>
            <person name="Eynullazada K."/>
            <person name="Bayramov B."/>
            <person name="Abdulazimova A."/>
            <person name="Shahmuradov I."/>
        </authorList>
    </citation>
    <scope>NUCLEOTIDE SEQUENCE [LARGE SCALE GENOMIC DNA]</scope>
    <source>
        <strain evidence="3">cv. AG2017</strain>
        <tissue evidence="2">Leaf</tissue>
    </source>
</reference>
<name>A0A2I0KM57_PUNGR</name>
<dbReference type="EMBL" id="PGOL01000508">
    <property type="protein sequence ID" value="PKI69420.1"/>
    <property type="molecule type" value="Genomic_DNA"/>
</dbReference>
<dbReference type="Proteomes" id="UP000233551">
    <property type="component" value="Unassembled WGS sequence"/>
</dbReference>